<dbReference type="Pfam" id="PF00929">
    <property type="entry name" value="RNase_T"/>
    <property type="match status" value="1"/>
</dbReference>
<dbReference type="InterPro" id="IPR012337">
    <property type="entry name" value="RNaseH-like_sf"/>
</dbReference>
<dbReference type="InterPro" id="IPR036420">
    <property type="entry name" value="BRCT_dom_sf"/>
</dbReference>
<keyword evidence="1" id="KW-0269">Exonuclease</keyword>
<evidence type="ECO:0000313" key="3">
    <source>
        <dbReference type="EMBL" id="KAA1422955.1"/>
    </source>
</evidence>
<name>A0A5Q6RXZ6_9ACTN</name>
<dbReference type="Gene3D" id="3.40.50.10190">
    <property type="entry name" value="BRCT domain"/>
    <property type="match status" value="1"/>
</dbReference>
<dbReference type="GO" id="GO:0045004">
    <property type="term" value="P:DNA replication proofreading"/>
    <property type="evidence" value="ECO:0007669"/>
    <property type="project" value="TreeGrafter"/>
</dbReference>
<organism evidence="3 4">
    <name type="scientific">Mumia zhuanghuii</name>
    <dbReference type="NCBI Taxonomy" id="2585211"/>
    <lineage>
        <taxon>Bacteria</taxon>
        <taxon>Bacillati</taxon>
        <taxon>Actinomycetota</taxon>
        <taxon>Actinomycetes</taxon>
        <taxon>Propionibacteriales</taxon>
        <taxon>Nocardioidaceae</taxon>
        <taxon>Mumia</taxon>
    </lineage>
</organism>
<keyword evidence="1" id="KW-0378">Hydrolase</keyword>
<dbReference type="PANTHER" id="PTHR30231">
    <property type="entry name" value="DNA POLYMERASE III SUBUNIT EPSILON"/>
    <property type="match status" value="1"/>
</dbReference>
<dbReference type="InterPro" id="IPR013520">
    <property type="entry name" value="Ribonucl_H"/>
</dbReference>
<dbReference type="FunFam" id="3.30.420.10:FF:000045">
    <property type="entry name" value="3'-5' exonuclease DinG"/>
    <property type="match status" value="1"/>
</dbReference>
<keyword evidence="1" id="KW-0540">Nuclease</keyword>
<dbReference type="EMBL" id="VDFQ02000003">
    <property type="protein sequence ID" value="KAA1422955.1"/>
    <property type="molecule type" value="Genomic_DNA"/>
</dbReference>
<evidence type="ECO:0000313" key="4">
    <source>
        <dbReference type="Proteomes" id="UP000307768"/>
    </source>
</evidence>
<dbReference type="InterPro" id="IPR036397">
    <property type="entry name" value="RNaseH_sf"/>
</dbReference>
<dbReference type="OrthoDB" id="190275at2"/>
<protein>
    <submittedName>
        <fullName evidence="3">DNA polymerase III subunit epsilon</fullName>
    </submittedName>
</protein>
<dbReference type="SUPFAM" id="SSF53098">
    <property type="entry name" value="Ribonuclease H-like"/>
    <property type="match status" value="1"/>
</dbReference>
<gene>
    <name evidence="3" type="ORF">FE697_012515</name>
</gene>
<dbReference type="CDD" id="cd06127">
    <property type="entry name" value="DEDDh"/>
    <property type="match status" value="1"/>
</dbReference>
<accession>A0A5Q6RXZ6</accession>
<dbReference type="Gene3D" id="3.30.420.10">
    <property type="entry name" value="Ribonuclease H-like superfamily/Ribonuclease H"/>
    <property type="match status" value="1"/>
</dbReference>
<proteinExistence type="predicted"/>
<dbReference type="GO" id="GO:0005829">
    <property type="term" value="C:cytosol"/>
    <property type="evidence" value="ECO:0007669"/>
    <property type="project" value="TreeGrafter"/>
</dbReference>
<reference evidence="3 4" key="1">
    <citation type="submission" date="2019-09" db="EMBL/GenBank/DDBJ databases">
        <title>Mumia zhuanghuii sp. nov. isolated from the intestinal contents of plateau pika (Ochotona curzoniae) in the Qinghai-Tibet plateau of China.</title>
        <authorList>
            <person name="Tian Z."/>
        </authorList>
    </citation>
    <scope>NUCLEOTIDE SEQUENCE [LARGE SCALE GENOMIC DNA]</scope>
    <source>
        <strain evidence="4">350</strain>
    </source>
</reference>
<dbReference type="Proteomes" id="UP000307768">
    <property type="component" value="Unassembled WGS sequence"/>
</dbReference>
<dbReference type="RefSeq" id="WP_149769906.1">
    <property type="nucleotide sequence ID" value="NZ_VDFQ02000003.1"/>
</dbReference>
<evidence type="ECO:0000259" key="2">
    <source>
        <dbReference type="SMART" id="SM00479"/>
    </source>
</evidence>
<feature type="domain" description="Exonuclease" evidence="2">
    <location>
        <begin position="1"/>
        <end position="168"/>
    </location>
</feature>
<evidence type="ECO:0000256" key="1">
    <source>
        <dbReference type="ARBA" id="ARBA00022839"/>
    </source>
</evidence>
<dbReference type="PANTHER" id="PTHR30231:SF41">
    <property type="entry name" value="DNA POLYMERASE III SUBUNIT EPSILON"/>
    <property type="match status" value="1"/>
</dbReference>
<dbReference type="AlphaFoldDB" id="A0A5Q6RXZ6"/>
<dbReference type="SMART" id="SM00479">
    <property type="entry name" value="EXOIII"/>
    <property type="match status" value="1"/>
</dbReference>
<sequence length="416" mass="44535">MYAVLDTETTGLTPAFHHRVAEVAVVLVDAEGRVEGEWSSLINPERDLGPQRIHGIRAVDAVRAPRFGEVAGHLVELFRGRTLVAHNLPFDLTFLTAEFDRLGLTFPVTHDLGLCTMTLSTDLLPGSGRSLGECCAAAGVTLDGWHAAAADTRATAGLLAHYLRVVGTPVPWQDVIDRSHALAWPGVAARSFRTAPRPDDAAVPPPSGFMAGLVDHLPRDSASELADPYLAVLDQALAEQALEPDDSGALAALSRSLGFGAADVARMHRDYLRALVRLAARDRPLSDAERRDLERVTAALGLDGSDLEAAMAGAAVPVDVPPFALPRSARIVFTGEMPEPHDVWARRAVEHGLTVLDAVTPEVDVVVAADEYTMSIKARKARGRGIPVITVEEFARHLAERGGTEYEPASRPAHGF</sequence>
<dbReference type="GO" id="GO:0003676">
    <property type="term" value="F:nucleic acid binding"/>
    <property type="evidence" value="ECO:0007669"/>
    <property type="project" value="InterPro"/>
</dbReference>
<dbReference type="GO" id="GO:0008408">
    <property type="term" value="F:3'-5' exonuclease activity"/>
    <property type="evidence" value="ECO:0007669"/>
    <property type="project" value="TreeGrafter"/>
</dbReference>
<dbReference type="SUPFAM" id="SSF52113">
    <property type="entry name" value="BRCT domain"/>
    <property type="match status" value="1"/>
</dbReference>
<comment type="caution">
    <text evidence="3">The sequence shown here is derived from an EMBL/GenBank/DDBJ whole genome shotgun (WGS) entry which is preliminary data.</text>
</comment>